<organism evidence="4 5">
    <name type="scientific">Colwellia psychrerythraea</name>
    <name type="common">Vibrio psychroerythus</name>
    <dbReference type="NCBI Taxonomy" id="28229"/>
    <lineage>
        <taxon>Bacteria</taxon>
        <taxon>Pseudomonadati</taxon>
        <taxon>Pseudomonadota</taxon>
        <taxon>Gammaproteobacteria</taxon>
        <taxon>Alteromonadales</taxon>
        <taxon>Colwelliaceae</taxon>
        <taxon>Colwellia</taxon>
    </lineage>
</organism>
<dbReference type="GO" id="GO:0030313">
    <property type="term" value="C:cell envelope"/>
    <property type="evidence" value="ECO:0007669"/>
    <property type="project" value="UniProtKB-SubCell"/>
</dbReference>
<protein>
    <recommendedName>
        <fullName evidence="6">Efflux transporter, RND family, MFP subunit</fullName>
    </recommendedName>
</protein>
<dbReference type="Proteomes" id="UP000029868">
    <property type="component" value="Unassembled WGS sequence"/>
</dbReference>
<proteinExistence type="predicted"/>
<comment type="caution">
    <text evidence="4">The sequence shown here is derived from an EMBL/GenBank/DDBJ whole genome shotgun (WGS) entry which is preliminary data.</text>
</comment>
<dbReference type="Gene3D" id="2.40.420.20">
    <property type="match status" value="1"/>
</dbReference>
<dbReference type="EMBL" id="JQEC01000057">
    <property type="protein sequence ID" value="KGJ89188.1"/>
    <property type="molecule type" value="Genomic_DNA"/>
</dbReference>
<gene>
    <name evidence="4" type="ORF">GAB14E_4184</name>
</gene>
<reference evidence="4 5" key="1">
    <citation type="submission" date="2014-08" db="EMBL/GenBank/DDBJ databases">
        <title>Genomic and Phenotypic Diversity of Colwellia psychrerythraea strains from Disparate Marine Basins.</title>
        <authorList>
            <person name="Techtmann S.M."/>
            <person name="Stelling S.C."/>
            <person name="Utturkar S.M."/>
            <person name="Alshibli N."/>
            <person name="Harris A."/>
            <person name="Brown S.D."/>
            <person name="Hazen T.C."/>
        </authorList>
    </citation>
    <scope>NUCLEOTIDE SEQUENCE [LARGE SCALE GENOMIC DNA]</scope>
    <source>
        <strain evidence="4 5">GAB14E</strain>
    </source>
</reference>
<dbReference type="Gene3D" id="2.40.50.100">
    <property type="match status" value="1"/>
</dbReference>
<comment type="subcellular location">
    <subcellularLocation>
        <location evidence="1">Cell envelope</location>
    </subcellularLocation>
</comment>
<evidence type="ECO:0000256" key="1">
    <source>
        <dbReference type="ARBA" id="ARBA00004196"/>
    </source>
</evidence>
<dbReference type="PANTHER" id="PTHR32347:SF23">
    <property type="entry name" value="BLL5650 PROTEIN"/>
    <property type="match status" value="1"/>
</dbReference>
<dbReference type="OrthoDB" id="6397038at2"/>
<dbReference type="InterPro" id="IPR050465">
    <property type="entry name" value="UPF0194_transport"/>
</dbReference>
<evidence type="ECO:0000313" key="5">
    <source>
        <dbReference type="Proteomes" id="UP000029868"/>
    </source>
</evidence>
<accession>A0A099KHX1</accession>
<dbReference type="PATRIC" id="fig|28229.3.peg.4162"/>
<name>A0A099KHX1_COLPS</name>
<evidence type="ECO:0008006" key="6">
    <source>
        <dbReference type="Google" id="ProtNLM"/>
    </source>
</evidence>
<dbReference type="AlphaFoldDB" id="A0A099KHX1"/>
<dbReference type="Gene3D" id="1.10.287.470">
    <property type="entry name" value="Helix hairpin bin"/>
    <property type="match status" value="1"/>
</dbReference>
<evidence type="ECO:0000256" key="2">
    <source>
        <dbReference type="ARBA" id="ARBA00023054"/>
    </source>
</evidence>
<dbReference type="Gene3D" id="2.40.30.170">
    <property type="match status" value="1"/>
</dbReference>
<dbReference type="PANTHER" id="PTHR32347">
    <property type="entry name" value="EFFLUX SYSTEM COMPONENT YKNX-RELATED"/>
    <property type="match status" value="1"/>
</dbReference>
<dbReference type="RefSeq" id="WP_052094031.1">
    <property type="nucleotide sequence ID" value="NZ_JQEC01000057.1"/>
</dbReference>
<feature type="coiled-coil region" evidence="3">
    <location>
        <begin position="139"/>
        <end position="166"/>
    </location>
</feature>
<sequence length="419" mass="46612">MDLTTTLQKKPQGFNKKSRLVIIALSITTLLLWGASALNSEAQISLNTLRISEVKQGDFKVNVAGYGRLKAKYQRLLTSQTQAIVESIALYPGAKVNKDSIIMTLSDPQLEQAVINARLELARQNAEFNQQLIAHKSQLLEHDAQISLLQSELENAQLKAEAEQKLIDKGIVSALDFKRSQLAVRQLKQRVAIQKVRQEHLKAMQIERTKIAQDLITQYKHNFTMIEKRFDRLTVRAGLDGILQTMPVEIGQSLTPGTQLATVGSDKKLVAQLRVQQNQADQIAIGMSASIQTSGKNISAKVIRIDPVVTDGRVMIELDLTGELPANARPDLTVEGKVHVKEINNSLYVEQPNNVYDFKEKNIYRLSSDEQSAQLTAIKFGTLSGNQIEVISGAQRGDKIIVSDMSQWPTTQKNLLINQ</sequence>
<evidence type="ECO:0000256" key="3">
    <source>
        <dbReference type="SAM" id="Coils"/>
    </source>
</evidence>
<keyword evidence="2 3" id="KW-0175">Coiled coil</keyword>
<evidence type="ECO:0000313" key="4">
    <source>
        <dbReference type="EMBL" id="KGJ89188.1"/>
    </source>
</evidence>